<proteinExistence type="predicted"/>
<name>A0A250ID84_9BACT</name>
<dbReference type="Pfam" id="PF00571">
    <property type="entry name" value="CBS"/>
    <property type="match status" value="2"/>
</dbReference>
<sequence>MARKISEVMTRDVETLRPTDTVRDASESMRSLNVGVLPVCEGERVVGVLTDRDLIVRAIALGMEPSITQVSDVMTSNVQVCFEDDDVGSVLERMKKQQLRRFVVVDRDEALVGIVSIGDLSQDFDEERVGEALEGISEPAPPRE</sequence>
<dbReference type="AlphaFoldDB" id="A0A250ID84"/>
<dbReference type="EMBL" id="CP022163">
    <property type="protein sequence ID" value="ATB29824.1"/>
    <property type="molecule type" value="Genomic_DNA"/>
</dbReference>
<dbReference type="Proteomes" id="UP000217289">
    <property type="component" value="Chromosome"/>
</dbReference>
<dbReference type="InterPro" id="IPR000644">
    <property type="entry name" value="CBS_dom"/>
</dbReference>
<evidence type="ECO:0000256" key="1">
    <source>
        <dbReference type="ARBA" id="ARBA00023122"/>
    </source>
</evidence>
<dbReference type="InterPro" id="IPR046342">
    <property type="entry name" value="CBS_dom_sf"/>
</dbReference>
<dbReference type="RefSeq" id="WP_095978351.1">
    <property type="nucleotide sequence ID" value="NZ_CP022163.1"/>
</dbReference>
<accession>A0A250ID84</accession>
<dbReference type="PANTHER" id="PTHR43080:SF2">
    <property type="entry name" value="CBS DOMAIN-CONTAINING PROTEIN"/>
    <property type="match status" value="1"/>
</dbReference>
<evidence type="ECO:0000259" key="3">
    <source>
        <dbReference type="PROSITE" id="PS51371"/>
    </source>
</evidence>
<evidence type="ECO:0000313" key="4">
    <source>
        <dbReference type="EMBL" id="ATB29824.1"/>
    </source>
</evidence>
<reference evidence="4 5" key="1">
    <citation type="submission" date="2017-06" db="EMBL/GenBank/DDBJ databases">
        <authorList>
            <person name="Kim H.J."/>
            <person name="Triplett B.A."/>
        </authorList>
    </citation>
    <scope>NUCLEOTIDE SEQUENCE [LARGE SCALE GENOMIC DNA]</scope>
    <source>
        <strain evidence="4 5">DSM 14713</strain>
    </source>
</reference>
<dbReference type="KEGG" id="mbd:MEBOL_003279"/>
<gene>
    <name evidence="4" type="ORF">MEBOL_003279</name>
</gene>
<protein>
    <submittedName>
        <fullName evidence="4">CBS domain-containing protein</fullName>
    </submittedName>
</protein>
<dbReference type="PANTHER" id="PTHR43080">
    <property type="entry name" value="CBS DOMAIN-CONTAINING PROTEIN CBSX3, MITOCHONDRIAL"/>
    <property type="match status" value="1"/>
</dbReference>
<dbReference type="SUPFAM" id="SSF54631">
    <property type="entry name" value="CBS-domain pair"/>
    <property type="match status" value="1"/>
</dbReference>
<evidence type="ECO:0000256" key="2">
    <source>
        <dbReference type="PROSITE-ProRule" id="PRU00703"/>
    </source>
</evidence>
<evidence type="ECO:0000313" key="5">
    <source>
        <dbReference type="Proteomes" id="UP000217289"/>
    </source>
</evidence>
<keyword evidence="1 2" id="KW-0129">CBS domain</keyword>
<dbReference type="SMART" id="SM00116">
    <property type="entry name" value="CBS"/>
    <property type="match status" value="2"/>
</dbReference>
<feature type="domain" description="CBS" evidence="3">
    <location>
        <begin position="74"/>
        <end position="131"/>
    </location>
</feature>
<dbReference type="OrthoDB" id="9802114at2"/>
<dbReference type="CDD" id="cd04622">
    <property type="entry name" value="CBS_pair_HRP1_like"/>
    <property type="match status" value="1"/>
</dbReference>
<dbReference type="InterPro" id="IPR051257">
    <property type="entry name" value="Diverse_CBS-Domain"/>
</dbReference>
<organism evidence="4 5">
    <name type="scientific">Melittangium boletus DSM 14713</name>
    <dbReference type="NCBI Taxonomy" id="1294270"/>
    <lineage>
        <taxon>Bacteria</taxon>
        <taxon>Pseudomonadati</taxon>
        <taxon>Myxococcota</taxon>
        <taxon>Myxococcia</taxon>
        <taxon>Myxococcales</taxon>
        <taxon>Cystobacterineae</taxon>
        <taxon>Archangiaceae</taxon>
        <taxon>Melittangium</taxon>
    </lineage>
</organism>
<dbReference type="PROSITE" id="PS51371">
    <property type="entry name" value="CBS"/>
    <property type="match status" value="2"/>
</dbReference>
<keyword evidence="5" id="KW-1185">Reference proteome</keyword>
<feature type="domain" description="CBS" evidence="3">
    <location>
        <begin position="9"/>
        <end position="66"/>
    </location>
</feature>
<dbReference type="Gene3D" id="3.10.580.10">
    <property type="entry name" value="CBS-domain"/>
    <property type="match status" value="1"/>
</dbReference>